<organism evidence="1 2">
    <name type="scientific">Legionella pneumophila</name>
    <dbReference type="NCBI Taxonomy" id="446"/>
    <lineage>
        <taxon>Bacteria</taxon>
        <taxon>Pseudomonadati</taxon>
        <taxon>Pseudomonadota</taxon>
        <taxon>Gammaproteobacteria</taxon>
        <taxon>Legionellales</taxon>
        <taxon>Legionellaceae</taxon>
        <taxon>Legionella</taxon>
    </lineage>
</organism>
<dbReference type="Proteomes" id="UP000861567">
    <property type="component" value="Unassembled WGS sequence"/>
</dbReference>
<dbReference type="AlphaFoldDB" id="A0AAN5R5X1"/>
<keyword evidence="1" id="KW-0808">Transferase</keyword>
<gene>
    <name evidence="1" type="ORF">I8Y58_002295</name>
</gene>
<dbReference type="Pfam" id="PF08843">
    <property type="entry name" value="AbiEii"/>
    <property type="match status" value="1"/>
</dbReference>
<reference evidence="1" key="2">
    <citation type="submission" date="2020-11" db="EMBL/GenBank/DDBJ databases">
        <authorList>
            <consortium name="NCBI Pathogen Detection Project"/>
        </authorList>
    </citation>
    <scope>NUCLEOTIDE SEQUENCE</scope>
    <source>
        <strain evidence="1">D3612</strain>
    </source>
</reference>
<proteinExistence type="predicted"/>
<accession>A0AAN5R5X1</accession>
<dbReference type="GO" id="GO:0016740">
    <property type="term" value="F:transferase activity"/>
    <property type="evidence" value="ECO:0007669"/>
    <property type="project" value="UniProtKB-KW"/>
</dbReference>
<protein>
    <submittedName>
        <fullName evidence="1">Nucleotidyl transferase AbiEii/AbiGii toxin family protein</fullName>
    </submittedName>
</protein>
<evidence type="ECO:0000313" key="1">
    <source>
        <dbReference type="EMBL" id="HAT1597058.1"/>
    </source>
</evidence>
<dbReference type="Gene3D" id="3.10.450.620">
    <property type="entry name" value="JHP933, nucleotidyltransferase-like core domain"/>
    <property type="match status" value="1"/>
</dbReference>
<dbReference type="EMBL" id="DACSEI010000026">
    <property type="protein sequence ID" value="HAT1597058.1"/>
    <property type="molecule type" value="Genomic_DNA"/>
</dbReference>
<name>A0AAN5R5X1_LEGPN</name>
<reference evidence="1" key="1">
    <citation type="journal article" date="2018" name="Genome Biol.">
        <title>SKESA: strategic k-mer extension for scrupulous assemblies.</title>
        <authorList>
            <person name="Souvorov A."/>
            <person name="Agarwala R."/>
            <person name="Lipman D.J."/>
        </authorList>
    </citation>
    <scope>NUCLEOTIDE SEQUENCE</scope>
    <source>
        <strain evidence="1">D3612</strain>
    </source>
</reference>
<comment type="caution">
    <text evidence="1">The sequence shown here is derived from an EMBL/GenBank/DDBJ whole genome shotgun (WGS) entry which is preliminary data.</text>
</comment>
<sequence length="283" mass="32665">MNEQSLKAKLKQLASIKEKTFQELWKTLALERFLTRLAKSNLDDQLVFKGGFLLAQLVEIGRETTDLDFLARNIQAAQESIVALVETICAVELADGFIFEVMKVSDLEHAHMHYPGFRLSLKVQFYSMKDTIQLDIRVGDLVEPIERSLLLTEVKNQALFESEITLLTYPIEFIFAEKLETLVSRGATNSRMKDYHDLLIILRNYELNDFQNLQEVITNTFKHRGTELVLPILFDQSEVEVLQSFWKRHINVLDEVAEKLQLPDHIQSVISEINDNLIEIVSK</sequence>
<evidence type="ECO:0000313" key="2">
    <source>
        <dbReference type="Proteomes" id="UP000861567"/>
    </source>
</evidence>
<dbReference type="InterPro" id="IPR014942">
    <property type="entry name" value="AbiEii"/>
</dbReference>